<evidence type="ECO:0000259" key="1">
    <source>
        <dbReference type="Pfam" id="PF13521"/>
    </source>
</evidence>
<accession>A0A3D4V8Y6</accession>
<reference evidence="2 3" key="1">
    <citation type="journal article" date="2018" name="Nat. Biotechnol.">
        <title>A standardized bacterial taxonomy based on genome phylogeny substantially revises the tree of life.</title>
        <authorList>
            <person name="Parks D.H."/>
            <person name="Chuvochina M."/>
            <person name="Waite D.W."/>
            <person name="Rinke C."/>
            <person name="Skarshewski A."/>
            <person name="Chaumeil P.A."/>
            <person name="Hugenholtz P."/>
        </authorList>
    </citation>
    <scope>NUCLEOTIDE SEQUENCE [LARGE SCALE GENOMIC DNA]</scope>
    <source>
        <strain evidence="2">UBA8844</strain>
    </source>
</reference>
<evidence type="ECO:0000313" key="3">
    <source>
        <dbReference type="Proteomes" id="UP000264071"/>
    </source>
</evidence>
<comment type="caution">
    <text evidence="2">The sequence shown here is derived from an EMBL/GenBank/DDBJ whole genome shotgun (WGS) entry which is preliminary data.</text>
</comment>
<protein>
    <recommendedName>
        <fullName evidence="1">NadR/Ttd14 AAA domain-containing protein</fullName>
    </recommendedName>
</protein>
<dbReference type="Pfam" id="PF13521">
    <property type="entry name" value="AAA_28"/>
    <property type="match status" value="1"/>
</dbReference>
<dbReference type="EMBL" id="DPIY01000010">
    <property type="protein sequence ID" value="HCT57590.1"/>
    <property type="molecule type" value="Genomic_DNA"/>
</dbReference>
<organism evidence="2 3">
    <name type="scientific">Gemmatimonas aurantiaca</name>
    <dbReference type="NCBI Taxonomy" id="173480"/>
    <lineage>
        <taxon>Bacteria</taxon>
        <taxon>Pseudomonadati</taxon>
        <taxon>Gemmatimonadota</taxon>
        <taxon>Gemmatimonadia</taxon>
        <taxon>Gemmatimonadales</taxon>
        <taxon>Gemmatimonadaceae</taxon>
        <taxon>Gemmatimonas</taxon>
    </lineage>
</organism>
<dbReference type="InterPro" id="IPR027417">
    <property type="entry name" value="P-loop_NTPase"/>
</dbReference>
<name>A0A3D4V8Y6_9BACT</name>
<feature type="domain" description="NadR/Ttd14 AAA" evidence="1">
    <location>
        <begin position="2"/>
        <end position="164"/>
    </location>
</feature>
<dbReference type="OMA" id="TEWPGLR"/>
<gene>
    <name evidence="2" type="ORF">DGD08_10365</name>
</gene>
<dbReference type="Gene3D" id="3.40.50.300">
    <property type="entry name" value="P-loop containing nucleotide triphosphate hydrolases"/>
    <property type="match status" value="1"/>
</dbReference>
<evidence type="ECO:0000313" key="2">
    <source>
        <dbReference type="EMBL" id="HCT57590.1"/>
    </source>
</evidence>
<dbReference type="InterPro" id="IPR038727">
    <property type="entry name" value="NadR/Ttd14_AAA_dom"/>
</dbReference>
<dbReference type="Proteomes" id="UP000264071">
    <property type="component" value="Unassembled WGS sequence"/>
</dbReference>
<dbReference type="AlphaFoldDB" id="A0A3D4V8Y6"/>
<sequence length="176" mass="19527">MRIAVSGSHGTGKSTLITELAAVLPEMIAIDEAYDVMLSDGAAFGERLRVDDFEALCEREVELVDASNGDLVVFDRSPADYLAYMVALDADAPSRKLITDVGEAMEMIDLVIFVPVEEPDRVRVTPELPRLRKRVHALLREMLVEDGWGWGVPVLEVRGSMEDRVHQVVKHVASLR</sequence>
<proteinExistence type="predicted"/>
<dbReference type="SUPFAM" id="SSF52540">
    <property type="entry name" value="P-loop containing nucleoside triphosphate hydrolases"/>
    <property type="match status" value="1"/>
</dbReference>